<dbReference type="GO" id="GO:0046872">
    <property type="term" value="F:metal ion binding"/>
    <property type="evidence" value="ECO:0007669"/>
    <property type="project" value="UniProtKB-KW"/>
</dbReference>
<dbReference type="InterPro" id="IPR050231">
    <property type="entry name" value="Iron_ascorbate_oxido_reductase"/>
</dbReference>
<dbReference type="SUPFAM" id="SSF51197">
    <property type="entry name" value="Clavaminate synthase-like"/>
    <property type="match status" value="1"/>
</dbReference>
<evidence type="ECO:0000256" key="1">
    <source>
        <dbReference type="RuleBase" id="RU003682"/>
    </source>
</evidence>
<protein>
    <submittedName>
        <fullName evidence="4">Clavaminate synthase-like protein</fullName>
    </submittedName>
</protein>
<keyword evidence="5" id="KW-1185">Reference proteome</keyword>
<feature type="domain" description="Fe2OG dioxygenase" evidence="3">
    <location>
        <begin position="218"/>
        <end position="326"/>
    </location>
</feature>
<feature type="chain" id="PRO_5025631743" evidence="2">
    <location>
        <begin position="27"/>
        <end position="396"/>
    </location>
</feature>
<dbReference type="PANTHER" id="PTHR47990">
    <property type="entry name" value="2-OXOGLUTARATE (2OG) AND FE(II)-DEPENDENT OXYGENASE SUPERFAMILY PROTEIN-RELATED"/>
    <property type="match status" value="1"/>
</dbReference>
<dbReference type="Pfam" id="PF03171">
    <property type="entry name" value="2OG-FeII_Oxy"/>
    <property type="match status" value="1"/>
</dbReference>
<keyword evidence="1" id="KW-0479">Metal-binding</keyword>
<evidence type="ECO:0000256" key="2">
    <source>
        <dbReference type="SAM" id="SignalP"/>
    </source>
</evidence>
<dbReference type="InterPro" id="IPR027443">
    <property type="entry name" value="IPNS-like_sf"/>
</dbReference>
<dbReference type="AlphaFoldDB" id="A0A6A4I9N8"/>
<dbReference type="Pfam" id="PF14226">
    <property type="entry name" value="DIOX_N"/>
    <property type="match status" value="1"/>
</dbReference>
<dbReference type="PRINTS" id="PR00682">
    <property type="entry name" value="IPNSYNTHASE"/>
</dbReference>
<dbReference type="Proteomes" id="UP000799118">
    <property type="component" value="Unassembled WGS sequence"/>
</dbReference>
<sequence length="396" mass="45101">MWIKRIHFARATPFFLLSHLLLKCIASSLPSWNIFFAAAPVDPPPYVFPAGTNETLEYADLAVIDLSRTSTAEGRAALAGDVARALHEKGFFYVVNHGYTQEETNRIFSIANILFDDVDVEEKIRYQGESPSVYEGYKPKNTWRIQSGVLDQIEHYNINRKVDKREHPEALRPFLKDIQNFANHNHFNVVHPILRLLALGLELPEETLVQQHNFDAAGESSVRFMKYFPRSESEEEKTKNVWLKGHTDIGSITVLWSQPVGGLQILTPDNSWKWVKHMDNALVINAGDAMEFLAGGFYPSTRHRVIQPPKDQKNVPRLGAFYFSMADDNTKLIPHIESPVLQRVGVTRLCPDDVAPTMEQWRKGRTTAYGQSILRQGKEKGVEEELIEGVLVKHWN</sequence>
<gene>
    <name evidence="4" type="ORF">BT96DRAFT_972441</name>
</gene>
<proteinExistence type="inferred from homology"/>
<dbReference type="InterPro" id="IPR005123">
    <property type="entry name" value="Oxoglu/Fe-dep_dioxygenase_dom"/>
</dbReference>
<reference evidence="4" key="1">
    <citation type="journal article" date="2019" name="Environ. Microbiol.">
        <title>Fungal ecological strategies reflected in gene transcription - a case study of two litter decomposers.</title>
        <authorList>
            <person name="Barbi F."/>
            <person name="Kohler A."/>
            <person name="Barry K."/>
            <person name="Baskaran P."/>
            <person name="Daum C."/>
            <person name="Fauchery L."/>
            <person name="Ihrmark K."/>
            <person name="Kuo A."/>
            <person name="LaButti K."/>
            <person name="Lipzen A."/>
            <person name="Morin E."/>
            <person name="Grigoriev I.V."/>
            <person name="Henrissat B."/>
            <person name="Lindahl B."/>
            <person name="Martin F."/>
        </authorList>
    </citation>
    <scope>NUCLEOTIDE SEQUENCE</scope>
    <source>
        <strain evidence="4">JB14</strain>
    </source>
</reference>
<organism evidence="4 5">
    <name type="scientific">Gymnopus androsaceus JB14</name>
    <dbReference type="NCBI Taxonomy" id="1447944"/>
    <lineage>
        <taxon>Eukaryota</taxon>
        <taxon>Fungi</taxon>
        <taxon>Dikarya</taxon>
        <taxon>Basidiomycota</taxon>
        <taxon>Agaricomycotina</taxon>
        <taxon>Agaricomycetes</taxon>
        <taxon>Agaricomycetidae</taxon>
        <taxon>Agaricales</taxon>
        <taxon>Marasmiineae</taxon>
        <taxon>Omphalotaceae</taxon>
        <taxon>Gymnopus</taxon>
    </lineage>
</organism>
<comment type="similarity">
    <text evidence="1">Belongs to the iron/ascorbate-dependent oxidoreductase family.</text>
</comment>
<evidence type="ECO:0000259" key="3">
    <source>
        <dbReference type="PROSITE" id="PS51471"/>
    </source>
</evidence>
<evidence type="ECO:0000313" key="5">
    <source>
        <dbReference type="Proteomes" id="UP000799118"/>
    </source>
</evidence>
<feature type="signal peptide" evidence="2">
    <location>
        <begin position="1"/>
        <end position="26"/>
    </location>
</feature>
<name>A0A6A4I9N8_9AGAR</name>
<dbReference type="InterPro" id="IPR026992">
    <property type="entry name" value="DIOX_N"/>
</dbReference>
<accession>A0A6A4I9N8</accession>
<evidence type="ECO:0000313" key="4">
    <source>
        <dbReference type="EMBL" id="KAE9405514.1"/>
    </source>
</evidence>
<dbReference type="Gene3D" id="2.60.120.330">
    <property type="entry name" value="B-lactam Antibiotic, Isopenicillin N Synthase, Chain"/>
    <property type="match status" value="1"/>
</dbReference>
<keyword evidence="1" id="KW-0408">Iron</keyword>
<dbReference type="GO" id="GO:0016491">
    <property type="term" value="F:oxidoreductase activity"/>
    <property type="evidence" value="ECO:0007669"/>
    <property type="project" value="UniProtKB-KW"/>
</dbReference>
<dbReference type="OrthoDB" id="406156at2759"/>
<dbReference type="PROSITE" id="PS51471">
    <property type="entry name" value="FE2OG_OXY"/>
    <property type="match status" value="1"/>
</dbReference>
<keyword evidence="1" id="KW-0560">Oxidoreductase</keyword>
<dbReference type="InterPro" id="IPR044861">
    <property type="entry name" value="IPNS-like_FE2OG_OXY"/>
</dbReference>
<keyword evidence="2" id="KW-0732">Signal</keyword>
<dbReference type="EMBL" id="ML769408">
    <property type="protein sequence ID" value="KAE9405514.1"/>
    <property type="molecule type" value="Genomic_DNA"/>
</dbReference>